<dbReference type="AlphaFoldDB" id="A0AA37PRF7"/>
<dbReference type="Proteomes" id="UP000245060">
    <property type="component" value="Unassembled WGS sequence"/>
</dbReference>
<reference evidence="4" key="1">
    <citation type="journal article" date="2018" name="Genome Announc.">
        <title>Draft Genome Sequence of Mycobacterium montefiorense Isolated from Japanese Black Salamander (Hynobius nigrescens).</title>
        <authorList>
            <person name="Fukano H."/>
            <person name="Yoshida M."/>
            <person name="Shimizu A."/>
            <person name="Iwao H."/>
            <person name="Katayama Y."/>
            <person name="Omatsu T."/>
            <person name="Mizutani T."/>
            <person name="Kurata O."/>
            <person name="Wada S."/>
            <person name="Hoshino Y."/>
        </authorList>
    </citation>
    <scope>NUCLEOTIDE SEQUENCE</scope>
    <source>
        <strain evidence="4">BS</strain>
    </source>
</reference>
<dbReference type="PANTHER" id="PTHR44196">
    <property type="entry name" value="DEHYDROGENASE/REDUCTASE SDR FAMILY MEMBER 7B"/>
    <property type="match status" value="1"/>
</dbReference>
<gene>
    <name evidence="4" type="ORF">MmonteBS_42670</name>
    <name evidence="5" type="ORF">NJB18185_48750</name>
</gene>
<dbReference type="PANTHER" id="PTHR44196:SF1">
    <property type="entry name" value="DEHYDROGENASE_REDUCTASE SDR FAMILY MEMBER 7B"/>
    <property type="match status" value="1"/>
</dbReference>
<evidence type="ECO:0000256" key="1">
    <source>
        <dbReference type="ARBA" id="ARBA00006484"/>
    </source>
</evidence>
<dbReference type="InterPro" id="IPR036291">
    <property type="entry name" value="NAD(P)-bd_dom_sf"/>
</dbReference>
<dbReference type="PRINTS" id="PR00080">
    <property type="entry name" value="SDRFAMILY"/>
</dbReference>
<dbReference type="InterPro" id="IPR002347">
    <property type="entry name" value="SDR_fam"/>
</dbReference>
<evidence type="ECO:0000313" key="4">
    <source>
        <dbReference type="EMBL" id="GBG39895.1"/>
    </source>
</evidence>
<keyword evidence="6" id="KW-1185">Reference proteome</keyword>
<evidence type="ECO:0000313" key="6">
    <source>
        <dbReference type="Proteomes" id="UP000245060"/>
    </source>
</evidence>
<dbReference type="Proteomes" id="UP001139505">
    <property type="component" value="Unassembled WGS sequence"/>
</dbReference>
<dbReference type="InterPro" id="IPR020904">
    <property type="entry name" value="Sc_DH/Rdtase_CS"/>
</dbReference>
<dbReference type="GO" id="GO:0016491">
    <property type="term" value="F:oxidoreductase activity"/>
    <property type="evidence" value="ECO:0007669"/>
    <property type="project" value="UniProtKB-KW"/>
</dbReference>
<name>A0AA37PRF7_9MYCO</name>
<reference evidence="5" key="4">
    <citation type="submission" date="2022-04" db="EMBL/GenBank/DDBJ databases">
        <authorList>
            <person name="Komine T."/>
            <person name="Fukano H."/>
            <person name="Wada S."/>
        </authorList>
    </citation>
    <scope>NUCLEOTIDE SEQUENCE</scope>
    <source>
        <strain evidence="5">NJB18185</strain>
    </source>
</reference>
<dbReference type="GO" id="GO:0016020">
    <property type="term" value="C:membrane"/>
    <property type="evidence" value="ECO:0007669"/>
    <property type="project" value="TreeGrafter"/>
</dbReference>
<dbReference type="EMBL" id="BQYH01000066">
    <property type="protein sequence ID" value="GKU75104.1"/>
    <property type="molecule type" value="Genomic_DNA"/>
</dbReference>
<reference evidence="6" key="2">
    <citation type="submission" date="2018-04" db="EMBL/GenBank/DDBJ databases">
        <title>Draft genome sequence of Mycobacterium montefiorense isolated from Japanese black salamander.</title>
        <authorList>
            <person name="Fukano H."/>
            <person name="Yoshida M."/>
            <person name="Shimizu A."/>
            <person name="Iwao H."/>
            <person name="Kurata O."/>
            <person name="Katayama Y."/>
            <person name="Omatsu T."/>
            <person name="Mizutani T."/>
            <person name="Wada S."/>
            <person name="Hoshino Y."/>
        </authorList>
    </citation>
    <scope>NUCLEOTIDE SEQUENCE [LARGE SCALE GENOMIC DNA]</scope>
    <source>
        <strain evidence="6">BS</strain>
    </source>
</reference>
<comment type="caution">
    <text evidence="5">The sequence shown here is derived from an EMBL/GenBank/DDBJ whole genome shotgun (WGS) entry which is preliminary data.</text>
</comment>
<dbReference type="PROSITE" id="PS00061">
    <property type="entry name" value="ADH_SHORT"/>
    <property type="match status" value="1"/>
</dbReference>
<evidence type="ECO:0000313" key="7">
    <source>
        <dbReference type="Proteomes" id="UP001139505"/>
    </source>
</evidence>
<dbReference type="RefSeq" id="WP_108925401.1">
    <property type="nucleotide sequence ID" value="NZ_BFCH01000023.1"/>
</dbReference>
<protein>
    <submittedName>
        <fullName evidence="5">Short-chain dehydrogenase/reductase</fullName>
    </submittedName>
</protein>
<dbReference type="PRINTS" id="PR00081">
    <property type="entry name" value="GDHRDH"/>
</dbReference>
<dbReference type="Pfam" id="PF00106">
    <property type="entry name" value="adh_short"/>
    <property type="match status" value="1"/>
</dbReference>
<accession>A0AA37PRF7</accession>
<dbReference type="SUPFAM" id="SSF51735">
    <property type="entry name" value="NAD(P)-binding Rossmann-fold domains"/>
    <property type="match status" value="1"/>
</dbReference>
<evidence type="ECO:0000313" key="5">
    <source>
        <dbReference type="EMBL" id="GKU75104.1"/>
    </source>
</evidence>
<dbReference type="EMBL" id="BFCH01000023">
    <property type="protein sequence ID" value="GBG39895.1"/>
    <property type="molecule type" value="Genomic_DNA"/>
</dbReference>
<organism evidence="5 7">
    <name type="scientific">Mycobacterium montefiorense</name>
    <dbReference type="NCBI Taxonomy" id="154654"/>
    <lineage>
        <taxon>Bacteria</taxon>
        <taxon>Bacillati</taxon>
        <taxon>Actinomycetota</taxon>
        <taxon>Actinomycetes</taxon>
        <taxon>Mycobacteriales</taxon>
        <taxon>Mycobacteriaceae</taxon>
        <taxon>Mycobacterium</taxon>
        <taxon>Mycobacterium simiae complex</taxon>
    </lineage>
</organism>
<evidence type="ECO:0000256" key="3">
    <source>
        <dbReference type="RuleBase" id="RU000363"/>
    </source>
</evidence>
<sequence length="286" mass="29366">MLGPLDKLLGNSTSTSRDALAVVTGAGSGIGAAFAVELARRGGAVVCSDIDEVAAQQTVDAIAEHGAKAVAIGCDVSRFEDVSTLADQAQSFFGAAPTLVVNNAGVGAGGSAIGDVPLDDWAWALGINLWGPIHGCHVFTPILREAGPSVAPRGIINVASAAAFGAAPGMAAYNVSKAGVLSLSETLAAELSGTAVRVTVLCPTFVKTNIVESGRITQESGELAAKLMRWTGLSAQKVARTCLDAHDRGELYCMPQLDAKIGWNIKRIAPQSYTRAVGLLSRANMH</sequence>
<dbReference type="Gene3D" id="3.40.50.720">
    <property type="entry name" value="NAD(P)-binding Rossmann-like Domain"/>
    <property type="match status" value="1"/>
</dbReference>
<proteinExistence type="inferred from homology"/>
<reference evidence="5" key="3">
    <citation type="journal article" date="2022" name="Microbiol. Resour. Announc.">
        <title>Draft Genome Sequences of Eight Mycobacterium montefiorense Strains Isolated from Salamanders in Captivity.</title>
        <authorList>
            <person name="Komine T."/>
            <person name="Ihara H."/>
            <person name="Fukano H."/>
            <person name="Hoshino Y."/>
            <person name="Kurata O."/>
            <person name="Wada S."/>
        </authorList>
    </citation>
    <scope>NUCLEOTIDE SEQUENCE</scope>
    <source>
        <strain evidence="5">NJB18185</strain>
    </source>
</reference>
<comment type="similarity">
    <text evidence="1 3">Belongs to the short-chain dehydrogenases/reductases (SDR) family.</text>
</comment>
<dbReference type="CDD" id="cd05233">
    <property type="entry name" value="SDR_c"/>
    <property type="match status" value="1"/>
</dbReference>
<evidence type="ECO:0000256" key="2">
    <source>
        <dbReference type="ARBA" id="ARBA00023002"/>
    </source>
</evidence>
<keyword evidence="2" id="KW-0560">Oxidoreductase</keyword>